<evidence type="ECO:0000313" key="3">
    <source>
        <dbReference type="Proteomes" id="UP001422759"/>
    </source>
</evidence>
<evidence type="ECO:0000259" key="1">
    <source>
        <dbReference type="Pfam" id="PF08924"/>
    </source>
</evidence>
<sequence>MRYLGSTALTAATLVLLIATDHPVREAAAATGPVRTVQLAASATAVPRAPLPPPTVLPDPARRRDAPPGRTFTGAGFDTCTAPPLGTMKAWRGSSPYGAVGIYSSGSRRACDQPRLTAEWVRQVRAMGWQLLPTHVGLQAPCRATKEKTGRIDPARAVDQGRSEAAEAVRGLRALGLGRGSAVYLDIEYYPGGDAGCAKAVVDFTLGWTQALHGAGYRAGFYAGADSGIRDLDAAARAGAAPMPDAVWYARWDDRAAVDGSGYLHPDLWVRHQRVHQHHGDVEETYGGATLTIDRDQLDAPVAL</sequence>
<evidence type="ECO:0000313" key="2">
    <source>
        <dbReference type="EMBL" id="GAA2142841.1"/>
    </source>
</evidence>
<dbReference type="Pfam" id="PF08924">
    <property type="entry name" value="Rv2525c_GlyHyd-like"/>
    <property type="match status" value="1"/>
</dbReference>
<name>A0ABN2ZIU6_9ACTN</name>
<dbReference type="Gene3D" id="3.20.20.80">
    <property type="entry name" value="Glycosidases"/>
    <property type="match status" value="1"/>
</dbReference>
<protein>
    <recommendedName>
        <fullName evidence="1">Rv2525c-like glycoside hydrolase-like domain-containing protein</fullName>
    </recommendedName>
</protein>
<dbReference type="EMBL" id="BAAANT010000013">
    <property type="protein sequence ID" value="GAA2142841.1"/>
    <property type="molecule type" value="Genomic_DNA"/>
</dbReference>
<dbReference type="Proteomes" id="UP001422759">
    <property type="component" value="Unassembled WGS sequence"/>
</dbReference>
<reference evidence="2 3" key="1">
    <citation type="journal article" date="2019" name="Int. J. Syst. Evol. Microbiol.">
        <title>The Global Catalogue of Microorganisms (GCM) 10K type strain sequencing project: providing services to taxonomists for standard genome sequencing and annotation.</title>
        <authorList>
            <consortium name="The Broad Institute Genomics Platform"/>
            <consortium name="The Broad Institute Genome Sequencing Center for Infectious Disease"/>
            <person name="Wu L."/>
            <person name="Ma J."/>
        </authorList>
    </citation>
    <scope>NUCLEOTIDE SEQUENCE [LARGE SCALE GENOMIC DNA]</scope>
    <source>
        <strain evidence="2 3">JCM 14560</strain>
    </source>
</reference>
<dbReference type="InterPro" id="IPR017853">
    <property type="entry name" value="GH"/>
</dbReference>
<comment type="caution">
    <text evidence="2">The sequence shown here is derived from an EMBL/GenBank/DDBJ whole genome shotgun (WGS) entry which is preliminary data.</text>
</comment>
<organism evidence="2 3">
    <name type="scientific">Kitasatospora kazusensis</name>
    <dbReference type="NCBI Taxonomy" id="407974"/>
    <lineage>
        <taxon>Bacteria</taxon>
        <taxon>Bacillati</taxon>
        <taxon>Actinomycetota</taxon>
        <taxon>Actinomycetes</taxon>
        <taxon>Kitasatosporales</taxon>
        <taxon>Streptomycetaceae</taxon>
        <taxon>Kitasatospora</taxon>
    </lineage>
</organism>
<dbReference type="SUPFAM" id="SSF51445">
    <property type="entry name" value="(Trans)glycosidases"/>
    <property type="match status" value="1"/>
</dbReference>
<gene>
    <name evidence="2" type="ORF">GCM10009760_28470</name>
</gene>
<proteinExistence type="predicted"/>
<feature type="domain" description="Rv2525c-like glycoside hydrolase-like" evidence="1">
    <location>
        <begin position="89"/>
        <end position="297"/>
    </location>
</feature>
<keyword evidence="3" id="KW-1185">Reference proteome</keyword>
<dbReference type="RefSeq" id="WP_344464684.1">
    <property type="nucleotide sequence ID" value="NZ_BAAANT010000013.1"/>
</dbReference>
<dbReference type="InterPro" id="IPR015020">
    <property type="entry name" value="Rv2525c-like_Glyco_Hydro-like"/>
</dbReference>
<accession>A0ABN2ZIU6</accession>